<keyword evidence="1" id="KW-0472">Membrane</keyword>
<dbReference type="Pfam" id="PF13116">
    <property type="entry name" value="YhdP"/>
    <property type="match status" value="1"/>
</dbReference>
<name>A0A1K1YWF7_9GAMM</name>
<dbReference type="STRING" id="1122209.SAMN02745752_02427"/>
<dbReference type="RefSeq" id="WP_072326761.1">
    <property type="nucleotide sequence ID" value="NZ_FPJW01000009.1"/>
</dbReference>
<dbReference type="OrthoDB" id="9762238at2"/>
<keyword evidence="1" id="KW-0812">Transmembrane</keyword>
<dbReference type="PANTHER" id="PTHR38690:SF1">
    <property type="entry name" value="PROTEASE"/>
    <property type="match status" value="1"/>
</dbReference>
<proteinExistence type="predicted"/>
<dbReference type="PANTHER" id="PTHR38690">
    <property type="entry name" value="PROTEASE-RELATED"/>
    <property type="match status" value="1"/>
</dbReference>
<keyword evidence="1" id="KW-1133">Transmembrane helix</keyword>
<evidence type="ECO:0000313" key="4">
    <source>
        <dbReference type="Proteomes" id="UP000182350"/>
    </source>
</evidence>
<reference evidence="3 4" key="1">
    <citation type="submission" date="2016-11" db="EMBL/GenBank/DDBJ databases">
        <authorList>
            <person name="Jaros S."/>
            <person name="Januszkiewicz K."/>
            <person name="Wedrychowicz H."/>
        </authorList>
    </citation>
    <scope>NUCLEOTIDE SEQUENCE [LARGE SCALE GENOMIC DNA]</scope>
    <source>
        <strain evidence="3 4">DSM 21637</strain>
    </source>
</reference>
<evidence type="ECO:0000313" key="3">
    <source>
        <dbReference type="EMBL" id="SFX66200.1"/>
    </source>
</evidence>
<dbReference type="Proteomes" id="UP000182350">
    <property type="component" value="Unassembled WGS sequence"/>
</dbReference>
<feature type="domain" description="YhdP central" evidence="2">
    <location>
        <begin position="16"/>
        <end position="1291"/>
    </location>
</feature>
<accession>A0A1K1YWF7</accession>
<dbReference type="NCBIfam" id="TIGR02099">
    <property type="entry name" value="YhdP family protein"/>
    <property type="match status" value="1"/>
</dbReference>
<dbReference type="InterPro" id="IPR011836">
    <property type="entry name" value="YhdP"/>
</dbReference>
<evidence type="ECO:0000259" key="2">
    <source>
        <dbReference type="Pfam" id="PF13116"/>
    </source>
</evidence>
<protein>
    <submittedName>
        <fullName evidence="3">TIGR02099 family protein</fullName>
    </submittedName>
</protein>
<gene>
    <name evidence="3" type="ORF">SAMN02745752_02427</name>
</gene>
<organism evidence="3 4">
    <name type="scientific">Marinospirillum alkaliphilum DSM 21637</name>
    <dbReference type="NCBI Taxonomy" id="1122209"/>
    <lineage>
        <taxon>Bacteria</taxon>
        <taxon>Pseudomonadati</taxon>
        <taxon>Pseudomonadota</taxon>
        <taxon>Gammaproteobacteria</taxon>
        <taxon>Oceanospirillales</taxon>
        <taxon>Oceanospirillaceae</taxon>
        <taxon>Marinospirillum</taxon>
    </lineage>
</organism>
<dbReference type="EMBL" id="FPJW01000009">
    <property type="protein sequence ID" value="SFX66200.1"/>
    <property type="molecule type" value="Genomic_DNA"/>
</dbReference>
<keyword evidence="4" id="KW-1185">Reference proteome</keyword>
<sequence length="1298" mass="144666">MANRSEFSSLRLFLLQLPLWSLLVLLVTAALLVLLLRFFMPFLSQLRPDVESYLNARLPFEVETSQLQGSLFRIDPAVQMHELVLSRNGQTFLSLQQARLELDTLASLMALAPRMKDARLSGLEVWLEETEDGWTLAGWQDDPQDASEQSEADVGPATTLRQVLTSVEQLLVQGELDFSDLQLHFTPLEGERLTFSAEALNYRRWSGGRQLAFEVDVAAEATHPARLVITLEGDTFDPRRSTLDAWLSLPQVSLRDFRTLWPAAWQTRFEGMQGQVSMEGWLSMRQGNAKADLQIRDLALYLDDQYEARMDQLAITLQGDPRRWTADWRINQLHSGSYHFEVLQGRTAKRRSAYTLQVSELSLSQLVPALQQDTRLPNGFRELLGDLNPSGVLQDITLHFPTTEVFKLTANLQDVGVAAWHGAPLGQGLHGWLQADARGGQVVFADHSLHLGFPMLYENPWDFSEASGDVRWELEGEEIWVIGEQLSVTLPLNEQAPPTRVTGSFSFYMGEEDRRFYLNLGMLPTNLTAHTQLIPGRLLPSVLSEWLDLSLQSGQVERGGFIYAGSVVSGQPETFQFLGDFSKTLFRFDPRWPELEEAQGWVLVHDASVSGQVNAARMGTARLDRAVFSTREAEGTLLLDVATGLETELAFFPWLVDRSPLDEAVPEALQEWQYSGQARGELALVIPLDENTDALAVSLRSNVRDGRLLIHQVGLEITGIRGPLNFDLDRGLHSPHLFGQVLDSTVQAVIQAEPASRLEFALRPGVDALLGWQQLPELDWLQGRVQVQGALEMNPFRRLILESDLKEVVLTDNFPWPKAAGVELPVRAELDFADDRLPLSIALASLARFRADLNLPEQGMHLRIAEQDVEAAEVPGTPGLTLDMALRYLDASRVWRWLQHTRHGLMGDDLADASTDGQLPETGVKLNVASLDIEDLYWDQLALGEVSMTAELLPLGTRLLFASRYTDGQLWWPSREGDVAELLIGRLYLPAPDTAEATSPQSAASVSRRQLLQPVVDPLAGYDPSGWPNIYLQVDDLKLGERKLGRWNAQLRTSEGVVRADPVYGELGQTSMNATLSWYFSQPQPSSEISGSLRGRNIAPALQGLTGDASPLVSGRHQLDYDFSWSGSPAAFRLDTLAGEFNLRLNDGHFPKTDDRLRGVSRFFGLLNMDTLLRRLRLDFSDVTARGVSYESIRGEYTLEAGYLRTTSPTRIESSATRITLSGEVDLIDETLDQQLTLVLPVAQSLPLAAILVGAPQVGAGIWVVQKLFGNLFDTFTEARYKVSGPLADPKFELQRVF</sequence>
<feature type="transmembrane region" description="Helical" evidence="1">
    <location>
        <begin position="12"/>
        <end position="40"/>
    </location>
</feature>
<evidence type="ECO:0000256" key="1">
    <source>
        <dbReference type="SAM" id="Phobius"/>
    </source>
</evidence>
<dbReference type="InterPro" id="IPR025263">
    <property type="entry name" value="YhdP_central"/>
</dbReference>